<proteinExistence type="predicted"/>
<keyword evidence="3" id="KW-1185">Reference proteome</keyword>
<dbReference type="Proteomes" id="UP000323917">
    <property type="component" value="Chromosome"/>
</dbReference>
<feature type="compositionally biased region" description="Basic and acidic residues" evidence="1">
    <location>
        <begin position="47"/>
        <end position="56"/>
    </location>
</feature>
<protein>
    <submittedName>
        <fullName evidence="2">Uncharacterized protein</fullName>
    </submittedName>
</protein>
<organism evidence="2 3">
    <name type="scientific">Bythopirellula goksoeyrii</name>
    <dbReference type="NCBI Taxonomy" id="1400387"/>
    <lineage>
        <taxon>Bacteria</taxon>
        <taxon>Pseudomonadati</taxon>
        <taxon>Planctomycetota</taxon>
        <taxon>Planctomycetia</taxon>
        <taxon>Pirellulales</taxon>
        <taxon>Lacipirellulaceae</taxon>
        <taxon>Bythopirellula</taxon>
    </lineage>
</organism>
<gene>
    <name evidence="2" type="ORF">Pr1d_24100</name>
</gene>
<feature type="region of interest" description="Disordered" evidence="1">
    <location>
        <begin position="41"/>
        <end position="70"/>
    </location>
</feature>
<dbReference type="AlphaFoldDB" id="A0A5B9QBG4"/>
<dbReference type="KEGG" id="bgok:Pr1d_24100"/>
<sequence>MSSKSRRISTKAITDESLRKRRVSRESVNDILRLNQRFHANSNESLRGAETDDAAKALKSHTPPGTDREADRLARIERLLGDPRQSSVIARYFDDKAYREATVIAQRTNSNPPSK</sequence>
<evidence type="ECO:0000256" key="1">
    <source>
        <dbReference type="SAM" id="MobiDB-lite"/>
    </source>
</evidence>
<reference evidence="2 3" key="1">
    <citation type="submission" date="2019-08" db="EMBL/GenBank/DDBJ databases">
        <title>Deep-cultivation of Planctomycetes and their phenomic and genomic characterization uncovers novel biology.</title>
        <authorList>
            <person name="Wiegand S."/>
            <person name="Jogler M."/>
            <person name="Boedeker C."/>
            <person name="Pinto D."/>
            <person name="Vollmers J."/>
            <person name="Rivas-Marin E."/>
            <person name="Kohn T."/>
            <person name="Peeters S.H."/>
            <person name="Heuer A."/>
            <person name="Rast P."/>
            <person name="Oberbeckmann S."/>
            <person name="Bunk B."/>
            <person name="Jeske O."/>
            <person name="Meyerdierks A."/>
            <person name="Storesund J.E."/>
            <person name="Kallscheuer N."/>
            <person name="Luecker S."/>
            <person name="Lage O.M."/>
            <person name="Pohl T."/>
            <person name="Merkel B.J."/>
            <person name="Hornburger P."/>
            <person name="Mueller R.-W."/>
            <person name="Bruemmer F."/>
            <person name="Labrenz M."/>
            <person name="Spormann A.M."/>
            <person name="Op den Camp H."/>
            <person name="Overmann J."/>
            <person name="Amann R."/>
            <person name="Jetten M.S.M."/>
            <person name="Mascher T."/>
            <person name="Medema M.H."/>
            <person name="Devos D.P."/>
            <person name="Kaster A.-K."/>
            <person name="Ovreas L."/>
            <person name="Rohde M."/>
            <person name="Galperin M.Y."/>
            <person name="Jogler C."/>
        </authorList>
    </citation>
    <scope>NUCLEOTIDE SEQUENCE [LARGE SCALE GENOMIC DNA]</scope>
    <source>
        <strain evidence="2 3">Pr1d</strain>
    </source>
</reference>
<name>A0A5B9QBG4_9BACT</name>
<evidence type="ECO:0000313" key="2">
    <source>
        <dbReference type="EMBL" id="QEG35119.1"/>
    </source>
</evidence>
<evidence type="ECO:0000313" key="3">
    <source>
        <dbReference type="Proteomes" id="UP000323917"/>
    </source>
</evidence>
<dbReference type="EMBL" id="CP042913">
    <property type="protein sequence ID" value="QEG35119.1"/>
    <property type="molecule type" value="Genomic_DNA"/>
</dbReference>
<accession>A0A5B9QBG4</accession>